<name>A0A4C1X6Y5_EUMVA</name>
<gene>
    <name evidence="1" type="ORF">EVAR_40674_1</name>
</gene>
<reference evidence="1 2" key="1">
    <citation type="journal article" date="2019" name="Commun. Biol.">
        <title>The bagworm genome reveals a unique fibroin gene that provides high tensile strength.</title>
        <authorList>
            <person name="Kono N."/>
            <person name="Nakamura H."/>
            <person name="Ohtoshi R."/>
            <person name="Tomita M."/>
            <person name="Numata K."/>
            <person name="Arakawa K."/>
        </authorList>
    </citation>
    <scope>NUCLEOTIDE SEQUENCE [LARGE SCALE GENOMIC DNA]</scope>
</reference>
<organism evidence="1 2">
    <name type="scientific">Eumeta variegata</name>
    <name type="common">Bagworm moth</name>
    <name type="synonym">Eumeta japonica</name>
    <dbReference type="NCBI Taxonomy" id="151549"/>
    <lineage>
        <taxon>Eukaryota</taxon>
        <taxon>Metazoa</taxon>
        <taxon>Ecdysozoa</taxon>
        <taxon>Arthropoda</taxon>
        <taxon>Hexapoda</taxon>
        <taxon>Insecta</taxon>
        <taxon>Pterygota</taxon>
        <taxon>Neoptera</taxon>
        <taxon>Endopterygota</taxon>
        <taxon>Lepidoptera</taxon>
        <taxon>Glossata</taxon>
        <taxon>Ditrysia</taxon>
        <taxon>Tineoidea</taxon>
        <taxon>Psychidae</taxon>
        <taxon>Oiketicinae</taxon>
        <taxon>Eumeta</taxon>
    </lineage>
</organism>
<sequence>MTILINQLLGCRPRFFPRLGFVVSFNNSLASRVGAAAGGALRPRRTPCRTGGTGSRRGSLMLPEFGCSEKFAETISNEAFCASLRNARLTPRRLPKYYVTRAVS</sequence>
<comment type="caution">
    <text evidence="1">The sequence shown here is derived from an EMBL/GenBank/DDBJ whole genome shotgun (WGS) entry which is preliminary data.</text>
</comment>
<proteinExistence type="predicted"/>
<dbReference type="EMBL" id="BGZK01000727">
    <property type="protein sequence ID" value="GBP58129.1"/>
    <property type="molecule type" value="Genomic_DNA"/>
</dbReference>
<dbReference type="Proteomes" id="UP000299102">
    <property type="component" value="Unassembled WGS sequence"/>
</dbReference>
<dbReference type="AlphaFoldDB" id="A0A4C1X6Y5"/>
<protein>
    <submittedName>
        <fullName evidence="1">Uncharacterized protein</fullName>
    </submittedName>
</protein>
<accession>A0A4C1X6Y5</accession>
<evidence type="ECO:0000313" key="2">
    <source>
        <dbReference type="Proteomes" id="UP000299102"/>
    </source>
</evidence>
<evidence type="ECO:0000313" key="1">
    <source>
        <dbReference type="EMBL" id="GBP58129.1"/>
    </source>
</evidence>
<keyword evidence="2" id="KW-1185">Reference proteome</keyword>